<evidence type="ECO:0000256" key="1">
    <source>
        <dbReference type="SAM" id="MobiDB-lite"/>
    </source>
</evidence>
<dbReference type="GO" id="GO:0101006">
    <property type="term" value="F:protein histidine phosphatase activity"/>
    <property type="evidence" value="ECO:0007669"/>
    <property type="project" value="InterPro"/>
</dbReference>
<dbReference type="Gene3D" id="3.40.50.1240">
    <property type="entry name" value="Phosphoglycerate mutase-like"/>
    <property type="match status" value="1"/>
</dbReference>
<dbReference type="EC" id="3.1.3.-" evidence="2"/>
<name>A0A075WFJ2_ARCFL</name>
<feature type="compositionally biased region" description="Basic and acidic residues" evidence="1">
    <location>
        <begin position="12"/>
        <end position="23"/>
    </location>
</feature>
<dbReference type="Proteomes" id="UP000028501">
    <property type="component" value="Chromosome"/>
</dbReference>
<dbReference type="EMBL" id="CP006577">
    <property type="protein sequence ID" value="AIG97879.1"/>
    <property type="molecule type" value="Genomic_DNA"/>
</dbReference>
<protein>
    <submittedName>
        <fullName evidence="2">Phosphohistidine phosphatase SixA</fullName>
        <ecNumber evidence="2">3.1.3.-</ecNumber>
    </submittedName>
</protein>
<dbReference type="RefSeq" id="WP_010878502.1">
    <property type="nucleotide sequence ID" value="NZ_CP006577.1"/>
</dbReference>
<dbReference type="AlphaFoldDB" id="A0A075WFJ2"/>
<dbReference type="CDD" id="cd07067">
    <property type="entry name" value="HP_PGM_like"/>
    <property type="match status" value="1"/>
</dbReference>
<evidence type="ECO:0000313" key="3">
    <source>
        <dbReference type="Proteomes" id="UP000028501"/>
    </source>
</evidence>
<dbReference type="GeneID" id="24794607"/>
<dbReference type="KEGG" id="afg:AFULGI_00010960"/>
<dbReference type="HOGENOM" id="CLU_084603_3_1_2"/>
<accession>A0A075WFJ2</accession>
<proteinExistence type="predicted"/>
<feature type="region of interest" description="Disordered" evidence="1">
    <location>
        <begin position="1"/>
        <end position="23"/>
    </location>
</feature>
<reference evidence="2 3" key="1">
    <citation type="submission" date="2013-07" db="EMBL/GenBank/DDBJ databases">
        <title>Genome of Archaeoglobus fulgidus.</title>
        <authorList>
            <person name="Fiebig A."/>
            <person name="Birkeland N.-K."/>
        </authorList>
    </citation>
    <scope>NUCLEOTIDE SEQUENCE [LARGE SCALE GENOMIC DNA]</scope>
    <source>
        <strain evidence="2 3">DSM 8774</strain>
    </source>
</reference>
<sequence>MRLYLMQHGKAKPKEVDPERNLSEEGVKEVERVAAFLEKAGIRVERIYHSGKRRAEQTAEIVAKHLGVEAKMAEGLDPLADIGIWAERLEKLDEDVMLVGHLPHLSRLANYLLSGNPDLDAVAFTFGGVVCLEREERKWRLLWAVRPEIVV</sequence>
<dbReference type="SUPFAM" id="SSF53254">
    <property type="entry name" value="Phosphoglycerate mutase-like"/>
    <property type="match status" value="1"/>
</dbReference>
<gene>
    <name evidence="2" type="ORF">AFULGI_00010960</name>
</gene>
<dbReference type="GO" id="GO:0005737">
    <property type="term" value="C:cytoplasm"/>
    <property type="evidence" value="ECO:0007669"/>
    <property type="project" value="InterPro"/>
</dbReference>
<dbReference type="InterPro" id="IPR004449">
    <property type="entry name" value="SixA"/>
</dbReference>
<dbReference type="Pfam" id="PF00300">
    <property type="entry name" value="His_Phos_1"/>
    <property type="match status" value="1"/>
</dbReference>
<dbReference type="InterPro" id="IPR029033">
    <property type="entry name" value="His_PPase_superfam"/>
</dbReference>
<dbReference type="InterPro" id="IPR013078">
    <property type="entry name" value="His_Pase_superF_clade-1"/>
</dbReference>
<dbReference type="NCBIfam" id="TIGR00249">
    <property type="entry name" value="sixA"/>
    <property type="match status" value="1"/>
</dbReference>
<organism evidence="2 3">
    <name type="scientific">Archaeoglobus fulgidus DSM 8774</name>
    <dbReference type="NCBI Taxonomy" id="1344584"/>
    <lineage>
        <taxon>Archaea</taxon>
        <taxon>Methanobacteriati</taxon>
        <taxon>Methanobacteriota</taxon>
        <taxon>Archaeoglobi</taxon>
        <taxon>Archaeoglobales</taxon>
        <taxon>Archaeoglobaceae</taxon>
        <taxon>Archaeoglobus</taxon>
    </lineage>
</organism>
<evidence type="ECO:0000313" key="2">
    <source>
        <dbReference type="EMBL" id="AIG97879.1"/>
    </source>
</evidence>
<keyword evidence="2" id="KW-0378">Hydrolase</keyword>